<dbReference type="SUPFAM" id="SSF51735">
    <property type="entry name" value="NAD(P)-binding Rossmann-fold domains"/>
    <property type="match status" value="1"/>
</dbReference>
<dbReference type="RefSeq" id="WP_131096584.1">
    <property type="nucleotide sequence ID" value="NZ_CP036455.1"/>
</dbReference>
<dbReference type="NCBIfam" id="NF005095">
    <property type="entry name" value="PRK06523.1"/>
    <property type="match status" value="1"/>
</dbReference>
<dbReference type="PRINTS" id="PR00080">
    <property type="entry name" value="SDRFAMILY"/>
</dbReference>
<name>A0A4P6PZX0_9ACTN</name>
<evidence type="ECO:0000256" key="1">
    <source>
        <dbReference type="ARBA" id="ARBA00006484"/>
    </source>
</evidence>
<dbReference type="FunFam" id="3.40.50.720:FF:000084">
    <property type="entry name" value="Short-chain dehydrogenase reductase"/>
    <property type="match status" value="1"/>
</dbReference>
<gene>
    <name evidence="3" type="primary">gdhIV</name>
    <name evidence="3" type="ORF">EKD16_00670</name>
</gene>
<comment type="similarity">
    <text evidence="1">Belongs to the short-chain dehydrogenases/reductases (SDR) family.</text>
</comment>
<dbReference type="PANTHER" id="PTHR42760:SF133">
    <property type="entry name" value="3-OXOACYL-[ACYL-CARRIER-PROTEIN] REDUCTASE"/>
    <property type="match status" value="1"/>
</dbReference>
<dbReference type="InterPro" id="IPR020904">
    <property type="entry name" value="Sc_DH/Rdtase_CS"/>
</dbReference>
<evidence type="ECO:0000256" key="2">
    <source>
        <dbReference type="ARBA" id="ARBA00023002"/>
    </source>
</evidence>
<sequence length="264" mass="27835">MELNLKDKVAVVSGASKGIGLAVVQELTRYGARVVAGSRTTTPELAELRESGAAVVNTDLTGAEGPDRLVESAVDLHGGVDILINNVGGSEPATRFVDTTDDAWQRIFDLNLFSVMRTTRAAIPAMTDRESAAIVNISSVNARIPAPMIVHYSAAKAALTNMGRSLAEELAPSGIRVNTVSPGPVRTPLWTAEGDGFANFFASQMNTTVEDVMDRWLPEAMGISLGRVAEAHQVADLALFLASERAAAITGADYRIDGGQVKTA</sequence>
<organism evidence="3 4">
    <name type="scientific">Streptomonospora litoralis</name>
    <dbReference type="NCBI Taxonomy" id="2498135"/>
    <lineage>
        <taxon>Bacteria</taxon>
        <taxon>Bacillati</taxon>
        <taxon>Actinomycetota</taxon>
        <taxon>Actinomycetes</taxon>
        <taxon>Streptosporangiales</taxon>
        <taxon>Nocardiopsidaceae</taxon>
        <taxon>Streptomonospora</taxon>
    </lineage>
</organism>
<dbReference type="PROSITE" id="PS00061">
    <property type="entry name" value="ADH_SHORT"/>
    <property type="match status" value="1"/>
</dbReference>
<keyword evidence="2 3" id="KW-0560">Oxidoreductase</keyword>
<dbReference type="InterPro" id="IPR036291">
    <property type="entry name" value="NAD(P)-bd_dom_sf"/>
</dbReference>
<dbReference type="InterPro" id="IPR002347">
    <property type="entry name" value="SDR_fam"/>
</dbReference>
<dbReference type="Proteomes" id="UP000292235">
    <property type="component" value="Chromosome"/>
</dbReference>
<dbReference type="EC" id="1.1.1.47" evidence="3"/>
<protein>
    <submittedName>
        <fullName evidence="3">Glucose 1-dehydrogenase 4</fullName>
        <ecNumber evidence="3">1.1.1.47</ecNumber>
    </submittedName>
</protein>
<keyword evidence="4" id="KW-1185">Reference proteome</keyword>
<dbReference type="AlphaFoldDB" id="A0A4P6PZX0"/>
<accession>A0A4P6PZX0</accession>
<dbReference type="PRINTS" id="PR00081">
    <property type="entry name" value="GDHRDH"/>
</dbReference>
<dbReference type="Gene3D" id="3.40.50.720">
    <property type="entry name" value="NAD(P)-binding Rossmann-like Domain"/>
    <property type="match status" value="1"/>
</dbReference>
<dbReference type="KEGG" id="strr:EKD16_00670"/>
<dbReference type="Pfam" id="PF13561">
    <property type="entry name" value="adh_short_C2"/>
    <property type="match status" value="1"/>
</dbReference>
<dbReference type="CDD" id="cd05233">
    <property type="entry name" value="SDR_c"/>
    <property type="match status" value="1"/>
</dbReference>
<reference evidence="3 4" key="1">
    <citation type="submission" date="2019-02" db="EMBL/GenBank/DDBJ databases">
        <authorList>
            <person name="Khodamoradi S."/>
            <person name="Hahnke R.L."/>
            <person name="Kaempfer P."/>
            <person name="Schumann P."/>
            <person name="Rohde M."/>
            <person name="Steinert M."/>
            <person name="Luzhetskyy A."/>
            <person name="Wink J."/>
            <person name="Ruckert C."/>
        </authorList>
    </citation>
    <scope>NUCLEOTIDE SEQUENCE [LARGE SCALE GENOMIC DNA]</scope>
    <source>
        <strain evidence="3 4">M2</strain>
    </source>
</reference>
<dbReference type="EMBL" id="CP036455">
    <property type="protein sequence ID" value="QBI51954.1"/>
    <property type="molecule type" value="Genomic_DNA"/>
</dbReference>
<dbReference type="OrthoDB" id="8959163at2"/>
<proteinExistence type="inferred from homology"/>
<evidence type="ECO:0000313" key="3">
    <source>
        <dbReference type="EMBL" id="QBI51954.1"/>
    </source>
</evidence>
<evidence type="ECO:0000313" key="4">
    <source>
        <dbReference type="Proteomes" id="UP000292235"/>
    </source>
</evidence>
<dbReference type="GO" id="GO:0047936">
    <property type="term" value="F:glucose 1-dehydrogenase [NAD(P)+] activity"/>
    <property type="evidence" value="ECO:0007669"/>
    <property type="project" value="UniProtKB-EC"/>
</dbReference>
<dbReference type="PANTHER" id="PTHR42760">
    <property type="entry name" value="SHORT-CHAIN DEHYDROGENASES/REDUCTASES FAMILY MEMBER"/>
    <property type="match status" value="1"/>
</dbReference>